<accession>A0A6A6ZJ88</accession>
<evidence type="ECO:0000313" key="1">
    <source>
        <dbReference type="EMBL" id="KAF2820958.1"/>
    </source>
</evidence>
<dbReference type="OrthoDB" id="2245989at2759"/>
<keyword evidence="2" id="KW-1185">Reference proteome</keyword>
<proteinExistence type="predicted"/>
<dbReference type="Proteomes" id="UP000799424">
    <property type="component" value="Unassembled WGS sequence"/>
</dbReference>
<dbReference type="Pfam" id="PF11905">
    <property type="entry name" value="DUF3425"/>
    <property type="match status" value="1"/>
</dbReference>
<dbReference type="PANTHER" id="PTHR38116">
    <property type="entry name" value="CHROMOSOME 7, WHOLE GENOME SHOTGUN SEQUENCE"/>
    <property type="match status" value="1"/>
</dbReference>
<evidence type="ECO:0000313" key="2">
    <source>
        <dbReference type="Proteomes" id="UP000799424"/>
    </source>
</evidence>
<dbReference type="EMBL" id="MU006238">
    <property type="protein sequence ID" value="KAF2820958.1"/>
    <property type="molecule type" value="Genomic_DNA"/>
</dbReference>
<name>A0A6A6ZJ88_9PLEO</name>
<sequence length="232" mass="26144">MQAQEKEELLYKLLNLRNVGGLHILGPDAPSSMHFIARLEAAASAEYAIGAPRTDLILGLNQLNILRALTTNIEVLGFTASEMHDDASSPFFSPNAWLTSRRIEWSNLPATLTPTAIQCTIEHHPWLDLIPLPQLRDNLILADAAGQLDEYQLCHDLCGHQSAPDGFSGVLVWRDPWDASGWEITGKFLERWGWVLQDCWELWVSTNYWRTKRGVGKIGRGVWAEACEQRRT</sequence>
<protein>
    <submittedName>
        <fullName evidence="1">Uncharacterized protein</fullName>
    </submittedName>
</protein>
<gene>
    <name evidence="1" type="ORF">CC86DRAFT_359537</name>
</gene>
<reference evidence="1" key="1">
    <citation type="journal article" date="2020" name="Stud. Mycol.">
        <title>101 Dothideomycetes genomes: a test case for predicting lifestyles and emergence of pathogens.</title>
        <authorList>
            <person name="Haridas S."/>
            <person name="Albert R."/>
            <person name="Binder M."/>
            <person name="Bloem J."/>
            <person name="Labutti K."/>
            <person name="Salamov A."/>
            <person name="Andreopoulos B."/>
            <person name="Baker S."/>
            <person name="Barry K."/>
            <person name="Bills G."/>
            <person name="Bluhm B."/>
            <person name="Cannon C."/>
            <person name="Castanera R."/>
            <person name="Culley D."/>
            <person name="Daum C."/>
            <person name="Ezra D."/>
            <person name="Gonzalez J."/>
            <person name="Henrissat B."/>
            <person name="Kuo A."/>
            <person name="Liang C."/>
            <person name="Lipzen A."/>
            <person name="Lutzoni F."/>
            <person name="Magnuson J."/>
            <person name="Mondo S."/>
            <person name="Nolan M."/>
            <person name="Ohm R."/>
            <person name="Pangilinan J."/>
            <person name="Park H.-J."/>
            <person name="Ramirez L."/>
            <person name="Alfaro M."/>
            <person name="Sun H."/>
            <person name="Tritt A."/>
            <person name="Yoshinaga Y."/>
            <person name="Zwiers L.-H."/>
            <person name="Turgeon B."/>
            <person name="Goodwin S."/>
            <person name="Spatafora J."/>
            <person name="Crous P."/>
            <person name="Grigoriev I."/>
        </authorList>
    </citation>
    <scope>NUCLEOTIDE SEQUENCE</scope>
    <source>
        <strain evidence="1">CBS 113818</strain>
    </source>
</reference>
<organism evidence="1 2">
    <name type="scientific">Ophiobolus disseminans</name>
    <dbReference type="NCBI Taxonomy" id="1469910"/>
    <lineage>
        <taxon>Eukaryota</taxon>
        <taxon>Fungi</taxon>
        <taxon>Dikarya</taxon>
        <taxon>Ascomycota</taxon>
        <taxon>Pezizomycotina</taxon>
        <taxon>Dothideomycetes</taxon>
        <taxon>Pleosporomycetidae</taxon>
        <taxon>Pleosporales</taxon>
        <taxon>Pleosporineae</taxon>
        <taxon>Phaeosphaeriaceae</taxon>
        <taxon>Ophiobolus</taxon>
    </lineage>
</organism>
<dbReference type="InterPro" id="IPR021833">
    <property type="entry name" value="DUF3425"/>
</dbReference>
<dbReference type="PANTHER" id="PTHR38116:SF1">
    <property type="entry name" value="BZIP DOMAIN-CONTAINING PROTEIN"/>
    <property type="match status" value="1"/>
</dbReference>
<dbReference type="AlphaFoldDB" id="A0A6A6ZJ88"/>